<feature type="region of interest" description="Disordered" evidence="1">
    <location>
        <begin position="224"/>
        <end position="250"/>
    </location>
</feature>
<protein>
    <recommendedName>
        <fullName evidence="3">PKD domain-containing protein</fullName>
    </recommendedName>
</protein>
<evidence type="ECO:0008006" key="3">
    <source>
        <dbReference type="Google" id="ProtNLM"/>
    </source>
</evidence>
<gene>
    <name evidence="2" type="ORF">METZ01_LOCUS9023</name>
</gene>
<sequence>MNESQPHGRTGGDTFDKRTPMVRPLRWTIPALGLALLLGPAARTDAQADPQNFLFNSGQNIQPFFDGWSHNPDGSFEFYFGYLNRNYVEELQVAVGPNNYLTPDDQNRGQPTYFYPRRHTRVFSVTVPSDWGDREVVWQVTVGDDEPQRAVGWLQPEWEIFANAAASRLAPEVVEANQAPSLAINAPSTGSVGSPLTLTAMVSDDGLPEPRPRGPRAPRNVLPAFARQPDGPTLPVNVPQLQGNRRHGPTRTRVERINVTWMQMRGPAGARLEAEGEPQGNVSAVTASFQRAGEYVFRVRASDGPTTVTEDLSITIR</sequence>
<accession>A0A381NPA6</accession>
<name>A0A381NPA6_9ZZZZ</name>
<evidence type="ECO:0000313" key="2">
    <source>
        <dbReference type="EMBL" id="SUZ56169.1"/>
    </source>
</evidence>
<reference evidence="2" key="1">
    <citation type="submission" date="2018-05" db="EMBL/GenBank/DDBJ databases">
        <authorList>
            <person name="Lanie J.A."/>
            <person name="Ng W.-L."/>
            <person name="Kazmierczak K.M."/>
            <person name="Andrzejewski T.M."/>
            <person name="Davidsen T.M."/>
            <person name="Wayne K.J."/>
            <person name="Tettelin H."/>
            <person name="Glass J.I."/>
            <person name="Rusch D."/>
            <person name="Podicherti R."/>
            <person name="Tsui H.-C.T."/>
            <person name="Winkler M.E."/>
        </authorList>
    </citation>
    <scope>NUCLEOTIDE SEQUENCE</scope>
</reference>
<dbReference type="EMBL" id="UINC01000484">
    <property type="protein sequence ID" value="SUZ56169.1"/>
    <property type="molecule type" value="Genomic_DNA"/>
</dbReference>
<evidence type="ECO:0000256" key="1">
    <source>
        <dbReference type="SAM" id="MobiDB-lite"/>
    </source>
</evidence>
<organism evidence="2">
    <name type="scientific">marine metagenome</name>
    <dbReference type="NCBI Taxonomy" id="408172"/>
    <lineage>
        <taxon>unclassified sequences</taxon>
        <taxon>metagenomes</taxon>
        <taxon>ecological metagenomes</taxon>
    </lineage>
</organism>
<dbReference type="AlphaFoldDB" id="A0A381NPA6"/>
<proteinExistence type="predicted"/>